<feature type="compositionally biased region" description="Low complexity" evidence="2">
    <location>
        <begin position="966"/>
        <end position="978"/>
    </location>
</feature>
<feature type="region of interest" description="Disordered" evidence="2">
    <location>
        <begin position="389"/>
        <end position="416"/>
    </location>
</feature>
<evidence type="ECO:0000259" key="3">
    <source>
        <dbReference type="Pfam" id="PF07001"/>
    </source>
</evidence>
<feature type="compositionally biased region" description="Basic and acidic residues" evidence="2">
    <location>
        <begin position="1017"/>
        <end position="1026"/>
    </location>
</feature>
<feature type="compositionally biased region" description="Polar residues" evidence="2">
    <location>
        <begin position="1512"/>
        <end position="1531"/>
    </location>
</feature>
<feature type="compositionally biased region" description="Basic and acidic residues" evidence="2">
    <location>
        <begin position="399"/>
        <end position="408"/>
    </location>
</feature>
<feature type="region of interest" description="Disordered" evidence="2">
    <location>
        <begin position="1693"/>
        <end position="1738"/>
    </location>
</feature>
<dbReference type="InterPro" id="IPR009738">
    <property type="entry name" value="BAT2_N"/>
</dbReference>
<feature type="compositionally biased region" description="Polar residues" evidence="2">
    <location>
        <begin position="1348"/>
        <end position="1366"/>
    </location>
</feature>
<feature type="compositionally biased region" description="Polar residues" evidence="2">
    <location>
        <begin position="1451"/>
        <end position="1462"/>
    </location>
</feature>
<proteinExistence type="predicted"/>
<feature type="compositionally biased region" description="Polar residues" evidence="2">
    <location>
        <begin position="268"/>
        <end position="277"/>
    </location>
</feature>
<feature type="compositionally biased region" description="Polar residues" evidence="2">
    <location>
        <begin position="1539"/>
        <end position="1559"/>
    </location>
</feature>
<feature type="compositionally biased region" description="Low complexity" evidence="2">
    <location>
        <begin position="1331"/>
        <end position="1347"/>
    </location>
</feature>
<feature type="compositionally biased region" description="Polar residues" evidence="2">
    <location>
        <begin position="1469"/>
        <end position="1492"/>
    </location>
</feature>
<feature type="region of interest" description="Disordered" evidence="2">
    <location>
        <begin position="72"/>
        <end position="285"/>
    </location>
</feature>
<feature type="compositionally biased region" description="Polar residues" evidence="2">
    <location>
        <begin position="1062"/>
        <end position="1084"/>
    </location>
</feature>
<feature type="compositionally biased region" description="Basic and acidic residues" evidence="2">
    <location>
        <begin position="117"/>
        <end position="127"/>
    </location>
</feature>
<sequence length="1937" mass="206027">MNSKLSRSDKSRGKFAQSNINLVYKGNVSETQSKPTLRSGGLQLVGKLQGTRRNPPPPPWVPSIKAEMGGQDTRINIVPPGGSGWGTGSTNPTSSEMADIKSEPISTTPSSPSLLKDIVKGYEKVESDDTSNSLCPEAPQSSLVKPPQKPFFAPRSSKTLPPKQLQDISVDFNRPLTGKTTGPTVPFYQRPPITASANQNPSSKESVIAEETTEDKTITPAVSNSATTPHTGWAAVTTEEPDFQERINFSDDDEDEVEKTSVVEQPKDNQNGSTLSENKWEPDSIQPQVPVPIHSYPMSAWDRSACFNSIPAISQTFSVPFCGPIDGAFSDASAIPVVRTDMVPGREPLVLSEQLQRPSFTVSEAQAQAQREERTLAYKSAVNRAQMARKKICSDEDTGEPKRKDHQSIESPKNSLADSNAFSMSIMHSAAAAIAGPGAFPMHTSVNQSPSHNVEPVIAAMNVLYNSSFPNLMHSVTAGGSHLPSHVKSQSPMTNSWNPTAFSSTNQPPFIQPPYPLSNSPKLQANQGFYLKSDHFPVNAFNQPVAKGGHCQGLQSLPTVEPLELSDRRTDNAGHTYPTTAGEPAVLDHLNFQASNPRISTQDSDPSATEKHVESDSNKQLVPHSLSRNMVINGHHLHISAHEDGTRTAFTPPASSAMETIPPQHPQPQPAQQQTHITPLMEVDLSGKWSEKDFDTFPPPASRGNYLKSLKSNRGGLTKHITVDDKSNSLRCPPYGSGSRQSRIASRDLIKRSLHSTDEVCENLPLNDRVDDQPTDEPAVDSSGETHNGNSRQLHRRADGTSGTFPRQLRGRGSGRLTRPTRVVPAENEDGPRQNGDYDRQQASSSYCQRERWRGSSGRYTSNRKGDVSVAKGPGAVAPPCSGRGRTNFSRSGPGNRRQAGNDDAYKALDSHSRKSRSHVPNQRKIDEEPEGSDVLPRVGLSGEDFDAVALSDSEQGTTTLQPTEPGCQQQSQRPQRGGSNGGRLRRGQHGGSQRQSQRRNRADRTTTRRHNNHRRHPDEDDHDFKGGSANGNSVSAATGSGKSIQHGSSGDSNSKEGGGANTESNASGAPTGHQQKNAVDSTNSCASNFSAPIVVKSRKHAHSVTLTSDVEIWETASESFSSSLFGTSPGCSVAECTNINTTAADTTKTGNLKNLSDGYFSNKGGHGYLNGHPSKRSGQRRPIPKIIGEIVPLMSINAEAPPSYCENSTFLDSPPPNVKSTSGIPVLVESSNEFKDAASVVASSVGSSEDGFMEVRSKSSRKQQKAKLQQKSQKSSVSSDERSSVTKPKSQDPGKLCKQVSSSPKGDRKPSRSSKGVEVSGKDKQHATLVTVSSPSSTVTPSQTSSNQLDPNVKKLTTSTSTPTNAWLKPLQETISEKAAALAAQASSNARVSQSDAVKAVTSTSSVKTLATSSYAWSVVVGSRASNTSTSCISVENASASMTKVEERPTTNPHSVASEQPSKAPVVNNPSQNLTPNSTVFEADNVRQSFSKPDETESQEDGVSHMPEPAVSNTTIAPSPLTVTTTTSANVCKVRPQKQPTGLTRSDSPPSSKSEATSFSVSVPYPVSGNPLAAQASQFRRSLGEVGDWLGKTSVGYTGNSSSAFFDGYGAKKVEPTPDSSIGLNPAAAAAIYLQQQQQQQQPFRQSIQPLQPQQPMMGFGLPDLSMRHQNNRVGGACSQNGMGADSYFTAPPFAAGSAGQATQQPPPRGLYHPPPPTHQRGFPSWQHQQHQSQQEAVMAAVAVAPQAAALWSSSYTPPPPPPPHHQHPPYVGVIGADRPSSVSMASRLHSANGTASLYGSGSMRGGSGGAVGGGSAAFATPAQAPPPPSGLYASSPTHPTPPPPHQFDPNFAYTSGGLANSPSVFSHHSGPPAGPAMLTAPHRPTGAPRSLNEHPQPPPVFINAPHTPFPAAAAAISVHGLAGPPPSMTTPGLHF</sequence>
<feature type="compositionally biased region" description="Basic and acidic residues" evidence="2">
    <location>
        <begin position="900"/>
        <end position="913"/>
    </location>
</feature>
<feature type="region of interest" description="Disordered" evidence="2">
    <location>
        <begin position="1441"/>
        <end position="1559"/>
    </location>
</feature>
<feature type="compositionally biased region" description="Low complexity" evidence="2">
    <location>
        <begin position="1267"/>
        <end position="1279"/>
    </location>
</feature>
<dbReference type="Pfam" id="PF07001">
    <property type="entry name" value="BAT2_N"/>
    <property type="match status" value="1"/>
</dbReference>
<feature type="compositionally biased region" description="Polar residues" evidence="2">
    <location>
        <begin position="130"/>
        <end position="143"/>
    </location>
</feature>
<feature type="compositionally biased region" description="Polar residues" evidence="2">
    <location>
        <begin position="220"/>
        <end position="230"/>
    </location>
</feature>
<feature type="region of interest" description="Disordered" evidence="2">
    <location>
        <begin position="1244"/>
        <end position="1366"/>
    </location>
</feature>
<keyword evidence="1" id="KW-0597">Phosphoprotein</keyword>
<feature type="compositionally biased region" description="Polar residues" evidence="2">
    <location>
        <begin position="596"/>
        <end position="607"/>
    </location>
</feature>
<evidence type="ECO:0000256" key="1">
    <source>
        <dbReference type="ARBA" id="ARBA00022553"/>
    </source>
</evidence>
<feature type="compositionally biased region" description="Basic and acidic residues" evidence="2">
    <location>
        <begin position="1280"/>
        <end position="1293"/>
    </location>
</feature>
<feature type="compositionally biased region" description="Low complexity" evidence="2">
    <location>
        <begin position="106"/>
        <end position="115"/>
    </location>
</feature>
<feature type="compositionally biased region" description="Basic and acidic residues" evidence="2">
    <location>
        <begin position="258"/>
        <end position="267"/>
    </location>
</feature>
<feature type="compositionally biased region" description="Polar residues" evidence="2">
    <location>
        <begin position="195"/>
        <end position="205"/>
    </location>
</feature>
<feature type="region of interest" description="Disordered" evidence="2">
    <location>
        <begin position="47"/>
        <end position="66"/>
    </location>
</feature>
<feature type="compositionally biased region" description="Basic and acidic residues" evidence="2">
    <location>
        <begin position="608"/>
        <end position="617"/>
    </location>
</feature>
<organism evidence="4">
    <name type="scientific">Mesocestoides corti</name>
    <name type="common">Flatworm</name>
    <dbReference type="NCBI Taxonomy" id="53468"/>
    <lineage>
        <taxon>Eukaryota</taxon>
        <taxon>Metazoa</taxon>
        <taxon>Spiralia</taxon>
        <taxon>Lophotrochozoa</taxon>
        <taxon>Platyhelminthes</taxon>
        <taxon>Cestoda</taxon>
        <taxon>Eucestoda</taxon>
        <taxon>Cyclophyllidea</taxon>
        <taxon>Mesocestoididae</taxon>
        <taxon>Mesocestoides</taxon>
    </lineage>
</organism>
<feature type="compositionally biased region" description="Polar residues" evidence="2">
    <location>
        <begin position="1031"/>
        <end position="1053"/>
    </location>
</feature>
<name>A0A5K3FJG3_MESCO</name>
<feature type="compositionally biased region" description="Low complexity" evidence="2">
    <location>
        <begin position="1728"/>
        <end position="1738"/>
    </location>
</feature>
<feature type="compositionally biased region" description="Basic and acidic residues" evidence="2">
    <location>
        <begin position="830"/>
        <end position="840"/>
    </location>
</feature>
<protein>
    <submittedName>
        <fullName evidence="4">BAT2_N domain-containing protein</fullName>
    </submittedName>
</protein>
<feature type="region of interest" description="Disordered" evidence="2">
    <location>
        <begin position="1754"/>
        <end position="1779"/>
    </location>
</feature>
<feature type="compositionally biased region" description="Polar residues" evidence="2">
    <location>
        <begin position="783"/>
        <end position="792"/>
    </location>
</feature>
<feature type="region of interest" description="Disordered" evidence="2">
    <location>
        <begin position="596"/>
        <end position="620"/>
    </location>
</feature>
<feature type="region of interest" description="Disordered" evidence="2">
    <location>
        <begin position="1808"/>
        <end position="1894"/>
    </location>
</feature>
<feature type="region of interest" description="Disordered" evidence="2">
    <location>
        <begin position="724"/>
        <end position="743"/>
    </location>
</feature>
<feature type="compositionally biased region" description="Polar residues" evidence="2">
    <location>
        <begin position="953"/>
        <end position="963"/>
    </location>
</feature>
<feature type="compositionally biased region" description="Polar residues" evidence="2">
    <location>
        <begin position="1859"/>
        <end position="1868"/>
    </location>
</feature>
<evidence type="ECO:0000313" key="4">
    <source>
        <dbReference type="WBParaSite" id="MCU_008719-RB"/>
    </source>
</evidence>
<accession>A0A5K3FJG3</accession>
<feature type="compositionally biased region" description="Gly residues" evidence="2">
    <location>
        <begin position="1808"/>
        <end position="1817"/>
    </location>
</feature>
<feature type="region of interest" description="Disordered" evidence="2">
    <location>
        <begin position="761"/>
        <end position="1084"/>
    </location>
</feature>
<feature type="domain" description="BAT2 N-terminal" evidence="3">
    <location>
        <begin position="9"/>
        <end position="98"/>
    </location>
</feature>
<feature type="region of interest" description="Disordered" evidence="2">
    <location>
        <begin position="652"/>
        <end position="674"/>
    </location>
</feature>
<feature type="compositionally biased region" description="Pro residues" evidence="2">
    <location>
        <begin position="1706"/>
        <end position="1719"/>
    </location>
</feature>
<dbReference type="WBParaSite" id="MCU_008719-RB">
    <property type="protein sequence ID" value="MCU_008719-RB"/>
    <property type="gene ID" value="MCU_008719"/>
</dbReference>
<reference evidence="4" key="1">
    <citation type="submission" date="2019-11" db="UniProtKB">
        <authorList>
            <consortium name="WormBaseParasite"/>
        </authorList>
    </citation>
    <scope>IDENTIFICATION</scope>
</reference>
<evidence type="ECO:0000256" key="2">
    <source>
        <dbReference type="SAM" id="MobiDB-lite"/>
    </source>
</evidence>